<proteinExistence type="predicted"/>
<comment type="caution">
    <text evidence="2">The sequence shown here is derived from an EMBL/GenBank/DDBJ whole genome shotgun (WGS) entry which is preliminary data.</text>
</comment>
<evidence type="ECO:0000256" key="1">
    <source>
        <dbReference type="SAM" id="Phobius"/>
    </source>
</evidence>
<feature type="transmembrane region" description="Helical" evidence="1">
    <location>
        <begin position="21"/>
        <end position="42"/>
    </location>
</feature>
<dbReference type="RefSeq" id="WP_057865130.1">
    <property type="nucleotide sequence ID" value="NZ_AZEY01000079.1"/>
</dbReference>
<feature type="transmembrane region" description="Helical" evidence="1">
    <location>
        <begin position="48"/>
        <end position="74"/>
    </location>
</feature>
<organism evidence="2 3">
    <name type="scientific">Lentilactobacillus diolivorans DSM 14421</name>
    <dbReference type="NCBI Taxonomy" id="1423739"/>
    <lineage>
        <taxon>Bacteria</taxon>
        <taxon>Bacillati</taxon>
        <taxon>Bacillota</taxon>
        <taxon>Bacilli</taxon>
        <taxon>Lactobacillales</taxon>
        <taxon>Lactobacillaceae</taxon>
        <taxon>Lentilactobacillus</taxon>
    </lineage>
</organism>
<dbReference type="Proteomes" id="UP000052013">
    <property type="component" value="Unassembled WGS sequence"/>
</dbReference>
<accession>A0A0R1S7I0</accession>
<keyword evidence="1" id="KW-1133">Transmembrane helix</keyword>
<reference evidence="2 3" key="1">
    <citation type="journal article" date="2015" name="Genome Announc.">
        <title>Expanding the biotechnology potential of lactobacilli through comparative genomics of 213 strains and associated genera.</title>
        <authorList>
            <person name="Sun Z."/>
            <person name="Harris H.M."/>
            <person name="McCann A."/>
            <person name="Guo C."/>
            <person name="Argimon S."/>
            <person name="Zhang W."/>
            <person name="Yang X."/>
            <person name="Jeffery I.B."/>
            <person name="Cooney J.C."/>
            <person name="Kagawa T.F."/>
            <person name="Liu W."/>
            <person name="Song Y."/>
            <person name="Salvetti E."/>
            <person name="Wrobel A."/>
            <person name="Rasinkangas P."/>
            <person name="Parkhill J."/>
            <person name="Rea M.C."/>
            <person name="O'Sullivan O."/>
            <person name="Ritari J."/>
            <person name="Douillard F.P."/>
            <person name="Paul Ross R."/>
            <person name="Yang R."/>
            <person name="Briner A.E."/>
            <person name="Felis G.E."/>
            <person name="de Vos W.M."/>
            <person name="Barrangou R."/>
            <person name="Klaenhammer T.R."/>
            <person name="Caufield P.W."/>
            <person name="Cui Y."/>
            <person name="Zhang H."/>
            <person name="O'Toole P.W."/>
        </authorList>
    </citation>
    <scope>NUCLEOTIDE SEQUENCE [LARGE SCALE GENOMIC DNA]</scope>
    <source>
        <strain evidence="2 3">DSM 14421</strain>
    </source>
</reference>
<dbReference type="AlphaFoldDB" id="A0A0R1S7I0"/>
<dbReference type="PATRIC" id="fig|1423739.3.peg.697"/>
<protein>
    <submittedName>
        <fullName evidence="2">Uncharacterized protein</fullName>
    </submittedName>
</protein>
<evidence type="ECO:0000313" key="2">
    <source>
        <dbReference type="EMBL" id="KRL64880.1"/>
    </source>
</evidence>
<dbReference type="EMBL" id="AZEY01000079">
    <property type="protein sequence ID" value="KRL64880.1"/>
    <property type="molecule type" value="Genomic_DNA"/>
</dbReference>
<name>A0A0R1S7I0_9LACO</name>
<keyword evidence="1" id="KW-0472">Membrane</keyword>
<keyword evidence="1" id="KW-0812">Transmembrane</keyword>
<evidence type="ECO:0000313" key="3">
    <source>
        <dbReference type="Proteomes" id="UP000052013"/>
    </source>
</evidence>
<sequence>MKSNNNQDITQYPKWFQRFMKINNSWTLLTVAIISGAIGYVFNNAYFYIIAFIAGMVDFVTGVAILVEMPVHIFRNRNRKHR</sequence>
<gene>
    <name evidence="2" type="ORF">FC85_GL000667</name>
</gene>